<dbReference type="GO" id="GO:0003677">
    <property type="term" value="F:DNA binding"/>
    <property type="evidence" value="ECO:0007669"/>
    <property type="project" value="InterPro"/>
</dbReference>
<dbReference type="Pfam" id="PF04471">
    <property type="entry name" value="Mrr_cat"/>
    <property type="match status" value="1"/>
</dbReference>
<comment type="caution">
    <text evidence="2">The sequence shown here is derived from an EMBL/GenBank/DDBJ whole genome shotgun (WGS) entry which is preliminary data.</text>
</comment>
<keyword evidence="4" id="KW-1185">Reference proteome</keyword>
<evidence type="ECO:0000313" key="3">
    <source>
        <dbReference type="EMBL" id="OQZ90984.1"/>
    </source>
</evidence>
<reference evidence="3 4" key="1">
    <citation type="submission" date="2017-02" db="EMBL/GenBank/DDBJ databases">
        <title>The new phylogeny of genus Mycobacterium.</title>
        <authorList>
            <person name="Tortoli E."/>
            <person name="Trovato A."/>
            <person name="Cirillo D.M."/>
        </authorList>
    </citation>
    <scope>NUCLEOTIDE SEQUENCE [LARGE SCALE GENOMIC DNA]</scope>
    <source>
        <strain evidence="3 4">DSM 45230</strain>
    </source>
</reference>
<evidence type="ECO:0000313" key="5">
    <source>
        <dbReference type="Proteomes" id="UP001141650"/>
    </source>
</evidence>
<sequence length="67" mass="7211">MTCLHIAADGIVRQDALGLDHVGVKAKRYDKEKTVQRPDIQALVGVLQGAQTSRGVSLTTGRFSPVH</sequence>
<dbReference type="RefSeq" id="WP_083137864.1">
    <property type="nucleotide sequence ID" value="NZ_JACKVH010000017.1"/>
</dbReference>
<dbReference type="Proteomes" id="UP001141650">
    <property type="component" value="Unassembled WGS sequence"/>
</dbReference>
<reference evidence="2" key="3">
    <citation type="journal article" date="2022" name="BMC Genomics">
        <title>Comparative genome analysis of mycobacteria focusing on tRNA and non-coding RNA.</title>
        <authorList>
            <person name="Behra P.R.K."/>
            <person name="Pettersson B.M.F."/>
            <person name="Ramesh M."/>
            <person name="Das S."/>
            <person name="Dasgupta S."/>
            <person name="Kirsebom L.A."/>
        </authorList>
    </citation>
    <scope>NUCLEOTIDE SEQUENCE</scope>
    <source>
        <strain evidence="2">CCUG 55640</strain>
    </source>
</reference>
<evidence type="ECO:0000259" key="1">
    <source>
        <dbReference type="Pfam" id="PF04471"/>
    </source>
</evidence>
<dbReference type="AlphaFoldDB" id="A0AA41XS59"/>
<dbReference type="InterPro" id="IPR007560">
    <property type="entry name" value="Restrct_endonuc_IV_Mrr"/>
</dbReference>
<feature type="domain" description="Restriction endonuclease type IV Mrr" evidence="1">
    <location>
        <begin position="8"/>
        <end position="65"/>
    </location>
</feature>
<protein>
    <submittedName>
        <fullName evidence="2">Restriction endonuclease</fullName>
    </submittedName>
</protein>
<reference evidence="2" key="2">
    <citation type="submission" date="2020-07" db="EMBL/GenBank/DDBJ databases">
        <authorList>
            <person name="Pettersson B.M.F."/>
            <person name="Behra P.R.K."/>
            <person name="Ramesh M."/>
            <person name="Das S."/>
            <person name="Dasgupta S."/>
            <person name="Kirsebom L.A."/>
        </authorList>
    </citation>
    <scope>NUCLEOTIDE SEQUENCE</scope>
    <source>
        <strain evidence="2">CCUG 55640</strain>
    </source>
</reference>
<proteinExistence type="predicted"/>
<dbReference type="GO" id="GO:0004519">
    <property type="term" value="F:endonuclease activity"/>
    <property type="evidence" value="ECO:0007669"/>
    <property type="project" value="UniProtKB-KW"/>
</dbReference>
<dbReference type="Gene3D" id="3.40.1350.10">
    <property type="match status" value="1"/>
</dbReference>
<accession>A0AA41XS59</accession>
<keyword evidence="2" id="KW-0540">Nuclease</keyword>
<name>A0AA41XS59_9MYCO</name>
<evidence type="ECO:0000313" key="2">
    <source>
        <dbReference type="EMBL" id="MCV7381151.1"/>
    </source>
</evidence>
<keyword evidence="2" id="KW-0378">Hydrolase</keyword>
<keyword evidence="2" id="KW-0255">Endonuclease</keyword>
<dbReference type="GO" id="GO:0009307">
    <property type="term" value="P:DNA restriction-modification system"/>
    <property type="evidence" value="ECO:0007669"/>
    <property type="project" value="InterPro"/>
</dbReference>
<dbReference type="Proteomes" id="UP000192319">
    <property type="component" value="Unassembled WGS sequence"/>
</dbReference>
<dbReference type="EMBL" id="JACKVH010000017">
    <property type="protein sequence ID" value="MCV7381151.1"/>
    <property type="molecule type" value="Genomic_DNA"/>
</dbReference>
<dbReference type="EMBL" id="MVHD01000013">
    <property type="protein sequence ID" value="OQZ90984.1"/>
    <property type="molecule type" value="Genomic_DNA"/>
</dbReference>
<evidence type="ECO:0000313" key="4">
    <source>
        <dbReference type="Proteomes" id="UP000192319"/>
    </source>
</evidence>
<dbReference type="InterPro" id="IPR011856">
    <property type="entry name" value="tRNA_endonuc-like_dom_sf"/>
</dbReference>
<organism evidence="2 5">
    <name type="scientific">Mycobacterium alsense</name>
    <dbReference type="NCBI Taxonomy" id="324058"/>
    <lineage>
        <taxon>Bacteria</taxon>
        <taxon>Bacillati</taxon>
        <taxon>Actinomycetota</taxon>
        <taxon>Actinomycetes</taxon>
        <taxon>Mycobacteriales</taxon>
        <taxon>Mycobacteriaceae</taxon>
        <taxon>Mycobacterium</taxon>
    </lineage>
</organism>
<gene>
    <name evidence="3" type="ORF">BST11_10210</name>
    <name evidence="2" type="ORF">H7K38_21210</name>
</gene>